<dbReference type="Gene3D" id="3.30.70.970">
    <property type="entry name" value="RraB-like"/>
    <property type="match status" value="1"/>
</dbReference>
<evidence type="ECO:0000313" key="1">
    <source>
        <dbReference type="EMBL" id="MFC3441397.1"/>
    </source>
</evidence>
<dbReference type="Proteomes" id="UP001595681">
    <property type="component" value="Unassembled WGS sequence"/>
</dbReference>
<proteinExistence type="predicted"/>
<comment type="caution">
    <text evidence="1">The sequence shown here is derived from an EMBL/GenBank/DDBJ whole genome shotgun (WGS) entry which is preliminary data.</text>
</comment>
<reference evidence="2" key="1">
    <citation type="journal article" date="2019" name="Int. J. Syst. Evol. Microbiol.">
        <title>The Global Catalogue of Microorganisms (GCM) 10K type strain sequencing project: providing services to taxonomists for standard genome sequencing and annotation.</title>
        <authorList>
            <consortium name="The Broad Institute Genomics Platform"/>
            <consortium name="The Broad Institute Genome Sequencing Center for Infectious Disease"/>
            <person name="Wu L."/>
            <person name="Ma J."/>
        </authorList>
    </citation>
    <scope>NUCLEOTIDE SEQUENCE [LARGE SCALE GENOMIC DNA]</scope>
    <source>
        <strain evidence="2">CCM 7491</strain>
    </source>
</reference>
<keyword evidence="2" id="KW-1185">Reference proteome</keyword>
<sequence length="125" mass="14005">MSGNRDQIELAKETLKVFADRGEDFSDVRHVLHFMYGGNFEALGASLRELGYAVKPTVNEDGIIAERHEPIGEEWRTTTLVALCDLCDSYGVEYDGWEAAMMRQPSAPEPSKPTGFFSKIFGKKK</sequence>
<protein>
    <submittedName>
        <fullName evidence="1">Uncharacterized protein</fullName>
    </submittedName>
</protein>
<dbReference type="SUPFAM" id="SSF89946">
    <property type="entry name" value="Hypothetical protein VC0424"/>
    <property type="match status" value="1"/>
</dbReference>
<dbReference type="RefSeq" id="WP_380795291.1">
    <property type="nucleotide sequence ID" value="NZ_JBHRVU010000004.1"/>
</dbReference>
<dbReference type="EMBL" id="JBHRVU010000004">
    <property type="protein sequence ID" value="MFC3441397.1"/>
    <property type="molecule type" value="Genomic_DNA"/>
</dbReference>
<gene>
    <name evidence="1" type="ORF">ACFOKF_09370</name>
</gene>
<name>A0ABV7NF13_9SPHN</name>
<evidence type="ECO:0000313" key="2">
    <source>
        <dbReference type="Proteomes" id="UP001595681"/>
    </source>
</evidence>
<organism evidence="1 2">
    <name type="scientific">Sphingobium rhizovicinum</name>
    <dbReference type="NCBI Taxonomy" id="432308"/>
    <lineage>
        <taxon>Bacteria</taxon>
        <taxon>Pseudomonadati</taxon>
        <taxon>Pseudomonadota</taxon>
        <taxon>Alphaproteobacteria</taxon>
        <taxon>Sphingomonadales</taxon>
        <taxon>Sphingomonadaceae</taxon>
        <taxon>Sphingobium</taxon>
    </lineage>
</organism>
<accession>A0ABV7NF13</accession>
<dbReference type="InterPro" id="IPR036701">
    <property type="entry name" value="RraB-like_sf"/>
</dbReference>